<accession>I5AQN5</accession>
<organism evidence="2 3">
    <name type="scientific">Eubacterium cellulosolvens (strain ATCC 43171 / JCM 9499 / 6)</name>
    <name type="common">Cillobacterium cellulosolvens</name>
    <dbReference type="NCBI Taxonomy" id="633697"/>
    <lineage>
        <taxon>Bacteria</taxon>
        <taxon>Bacillati</taxon>
        <taxon>Bacillota</taxon>
        <taxon>Clostridia</taxon>
        <taxon>Eubacteriales</taxon>
        <taxon>Eubacteriaceae</taxon>
        <taxon>Eubacterium</taxon>
    </lineage>
</organism>
<reference evidence="2 3" key="1">
    <citation type="submission" date="2010-08" db="EMBL/GenBank/DDBJ databases">
        <authorList>
            <consortium name="US DOE Joint Genome Institute (JGI-PGF)"/>
            <person name="Lucas S."/>
            <person name="Copeland A."/>
            <person name="Lapidus A."/>
            <person name="Cheng J.-F."/>
            <person name="Bruce D."/>
            <person name="Goodwin L."/>
            <person name="Pitluck S."/>
            <person name="Land M.L."/>
            <person name="Hauser L."/>
            <person name="Chang Y.-J."/>
            <person name="Anderson I.J."/>
            <person name="Johnson E."/>
            <person name="Mulhopadhyay B."/>
            <person name="Kyrpides N."/>
            <person name="Woyke T.J."/>
        </authorList>
    </citation>
    <scope>NUCLEOTIDE SEQUENCE [LARGE SCALE GENOMIC DNA]</scope>
    <source>
        <strain evidence="2 3">6</strain>
    </source>
</reference>
<sequence>MKQEKHMIKTEYDIIRSSRKTLSLQMKPDGHLVVRAPHRTSDRQIRQFVENSSAWIQKHRELIEQRRRQEEMNPPPAITKETLERLRSLASGTIPPRVSYYANLMGVSYGRITIRAQKSRWGSCSAKGNLNFNCLLMLTPPEVQNYVIVHELCHRKQMNHSPAFWREVEQIMPEYRRHRLWLKKNGGALIRSMISQNEE</sequence>
<dbReference type="CDD" id="cd07344">
    <property type="entry name" value="M48_yhfN_like"/>
    <property type="match status" value="1"/>
</dbReference>
<gene>
    <name evidence="2" type="ORF">EubceDRAFT1_0248</name>
</gene>
<dbReference type="eggNOG" id="COG1451">
    <property type="taxonomic scope" value="Bacteria"/>
</dbReference>
<protein>
    <submittedName>
        <fullName evidence="2">Putative metal-dependent hydrolase</fullName>
    </submittedName>
</protein>
<dbReference type="Pfam" id="PF01863">
    <property type="entry name" value="YgjP-like"/>
    <property type="match status" value="2"/>
</dbReference>
<keyword evidence="2" id="KW-0378">Hydrolase</keyword>
<feature type="domain" description="YgjP-like metallopeptidase" evidence="1">
    <location>
        <begin position="78"/>
        <end position="185"/>
    </location>
</feature>
<dbReference type="HOGENOM" id="CLU_065947_2_2_9"/>
<dbReference type="AlphaFoldDB" id="I5AQN5"/>
<evidence type="ECO:0000313" key="2">
    <source>
        <dbReference type="EMBL" id="EIM56108.1"/>
    </source>
</evidence>
<reference evidence="2 3" key="2">
    <citation type="submission" date="2012-02" db="EMBL/GenBank/DDBJ databases">
        <title>Improved High-Quality Draft sequence of Eubacterium cellulosolvens 6.</title>
        <authorList>
            <consortium name="US DOE Joint Genome Institute"/>
            <person name="Lucas S."/>
            <person name="Han J."/>
            <person name="Lapidus A."/>
            <person name="Cheng J.-F."/>
            <person name="Goodwin L."/>
            <person name="Pitluck S."/>
            <person name="Peters L."/>
            <person name="Mikhailova N."/>
            <person name="Gu W."/>
            <person name="Detter J.C."/>
            <person name="Han C."/>
            <person name="Tapia R."/>
            <person name="Land M."/>
            <person name="Hauser L."/>
            <person name="Kyrpides N."/>
            <person name="Ivanova N."/>
            <person name="Pagani I."/>
            <person name="Johnson E."/>
            <person name="Mukhopadhyay B."/>
            <person name="Anderson I."/>
            <person name="Woyke T."/>
        </authorList>
    </citation>
    <scope>NUCLEOTIDE SEQUENCE [LARGE SCALE GENOMIC DNA]</scope>
    <source>
        <strain evidence="2 3">6</strain>
    </source>
</reference>
<dbReference type="InterPro" id="IPR053136">
    <property type="entry name" value="UTP_pyrophosphatase-like"/>
</dbReference>
<proteinExistence type="predicted"/>
<dbReference type="PANTHER" id="PTHR30399:SF1">
    <property type="entry name" value="UTP PYROPHOSPHATASE"/>
    <property type="match status" value="1"/>
</dbReference>
<dbReference type="Proteomes" id="UP000005753">
    <property type="component" value="Chromosome"/>
</dbReference>
<dbReference type="GO" id="GO:0016787">
    <property type="term" value="F:hydrolase activity"/>
    <property type="evidence" value="ECO:0007669"/>
    <property type="project" value="UniProtKB-KW"/>
</dbReference>
<evidence type="ECO:0000313" key="3">
    <source>
        <dbReference type="Proteomes" id="UP000005753"/>
    </source>
</evidence>
<name>I5AQN5_EUBC6</name>
<dbReference type="PANTHER" id="PTHR30399">
    <property type="entry name" value="UNCHARACTERIZED PROTEIN YGJP"/>
    <property type="match status" value="1"/>
</dbReference>
<keyword evidence="3" id="KW-1185">Reference proteome</keyword>
<dbReference type="Gene3D" id="3.30.2010.10">
    <property type="entry name" value="Metalloproteases ('zincins'), catalytic domain"/>
    <property type="match status" value="1"/>
</dbReference>
<dbReference type="InterPro" id="IPR002725">
    <property type="entry name" value="YgjP-like_metallopeptidase"/>
</dbReference>
<feature type="domain" description="YgjP-like metallopeptidase" evidence="1">
    <location>
        <begin position="20"/>
        <end position="72"/>
    </location>
</feature>
<evidence type="ECO:0000259" key="1">
    <source>
        <dbReference type="Pfam" id="PF01863"/>
    </source>
</evidence>
<dbReference type="EMBL" id="CM001487">
    <property type="protein sequence ID" value="EIM56108.1"/>
    <property type="molecule type" value="Genomic_DNA"/>
</dbReference>